<sequence>MFNSARTSARALLVAASAASFVALGAGIAGADALGGATDGLPLNDLGSQVPAPLTEGVSTPLGDLVQVDPGEVSAAPEIEHNTAPVERATAPVERAAGEGLSTDAPLEVAEDNAADLGPLALTETLPLAGATDAVSSVDPADAPGAVTGAVEGQELGADPVSDLLGTVGLGSQTNVVPLSNASGDPVTDLLGGLLGGAGGGDPLGGLTGGDALGGVTGGLPTETLPMSNPVGGQPLNGLNGTIEPATKGQPLNKLNGTLKPATGGQPLHLAGTVGQAEGQVSEVGALAESGAEQVGGELVGLDETVAMAGTDQPVAVDAGENTDLTGGAGDLVTDLVPAEDVLPMAGGAPELPALPETGEATDVVGGVGALTGAADTDALPMAAPGTSTVTDLAPDTAGVPDTSAVTDLVGSDALGGDAAAVNGLPTVGQPSVDTDQVTDLLPGGLV</sequence>
<reference evidence="2 3" key="1">
    <citation type="submission" date="2020-07" db="EMBL/GenBank/DDBJ databases">
        <title>Sequencing the genomes of 1000 actinobacteria strains.</title>
        <authorList>
            <person name="Klenk H.-P."/>
        </authorList>
    </citation>
    <scope>NUCLEOTIDE SEQUENCE [LARGE SCALE GENOMIC DNA]</scope>
    <source>
        <strain evidence="2 3">DSM 44442</strain>
    </source>
</reference>
<name>A0A7Z0JA96_9ACTN</name>
<dbReference type="AlphaFoldDB" id="A0A7Z0JA96"/>
<keyword evidence="3" id="KW-1185">Reference proteome</keyword>
<evidence type="ECO:0000256" key="1">
    <source>
        <dbReference type="SAM" id="SignalP"/>
    </source>
</evidence>
<feature type="signal peptide" evidence="1">
    <location>
        <begin position="1"/>
        <end position="31"/>
    </location>
</feature>
<dbReference type="RefSeq" id="WP_179824026.1">
    <property type="nucleotide sequence ID" value="NZ_JACCFS010000001.1"/>
</dbReference>
<dbReference type="EMBL" id="JACCFS010000001">
    <property type="protein sequence ID" value="NYJ35073.1"/>
    <property type="molecule type" value="Genomic_DNA"/>
</dbReference>
<proteinExistence type="predicted"/>
<dbReference type="Proteomes" id="UP000572051">
    <property type="component" value="Unassembled WGS sequence"/>
</dbReference>
<protein>
    <submittedName>
        <fullName evidence="2">Uncharacterized protein</fullName>
    </submittedName>
</protein>
<comment type="caution">
    <text evidence="2">The sequence shown here is derived from an EMBL/GenBank/DDBJ whole genome shotgun (WGS) entry which is preliminary data.</text>
</comment>
<gene>
    <name evidence="2" type="ORF">HNR10_002954</name>
</gene>
<keyword evidence="1" id="KW-0732">Signal</keyword>
<feature type="chain" id="PRO_5030833174" evidence="1">
    <location>
        <begin position="32"/>
        <end position="447"/>
    </location>
</feature>
<evidence type="ECO:0000313" key="2">
    <source>
        <dbReference type="EMBL" id="NYJ35073.1"/>
    </source>
</evidence>
<organism evidence="2 3">
    <name type="scientific">Nocardiopsis aegyptia</name>
    <dbReference type="NCBI Taxonomy" id="220378"/>
    <lineage>
        <taxon>Bacteria</taxon>
        <taxon>Bacillati</taxon>
        <taxon>Actinomycetota</taxon>
        <taxon>Actinomycetes</taxon>
        <taxon>Streptosporangiales</taxon>
        <taxon>Nocardiopsidaceae</taxon>
        <taxon>Nocardiopsis</taxon>
    </lineage>
</organism>
<evidence type="ECO:0000313" key="3">
    <source>
        <dbReference type="Proteomes" id="UP000572051"/>
    </source>
</evidence>
<accession>A0A7Z0JA96</accession>